<gene>
    <name evidence="1" type="ORF">NU887_00920</name>
</gene>
<name>A0A9X2P7D2_9BACT</name>
<organism evidence="1 2">
    <name type="scientific">Aquiflexum gelatinilyticum</name>
    <dbReference type="NCBI Taxonomy" id="2961943"/>
    <lineage>
        <taxon>Bacteria</taxon>
        <taxon>Pseudomonadati</taxon>
        <taxon>Bacteroidota</taxon>
        <taxon>Cytophagia</taxon>
        <taxon>Cytophagales</taxon>
        <taxon>Cyclobacteriaceae</taxon>
        <taxon>Aquiflexum</taxon>
    </lineage>
</organism>
<dbReference type="AlphaFoldDB" id="A0A9X2P7D2"/>
<dbReference type="Gene3D" id="2.30.260.10">
    <property type="entry name" value="putative xylanase like domain"/>
    <property type="match status" value="1"/>
</dbReference>
<accession>A0A9X2P7D2</accession>
<dbReference type="Proteomes" id="UP001142175">
    <property type="component" value="Unassembled WGS sequence"/>
</dbReference>
<dbReference type="Pfam" id="PF07313">
    <property type="entry name" value="AmiA-like"/>
    <property type="match status" value="1"/>
</dbReference>
<dbReference type="SUPFAM" id="SSF54001">
    <property type="entry name" value="Cysteine proteinases"/>
    <property type="match status" value="1"/>
</dbReference>
<dbReference type="InterPro" id="IPR038765">
    <property type="entry name" value="Papain-like_cys_pep_sf"/>
</dbReference>
<sequence>MTFSKKSCKLTKNLPLSIFMRLILFILFSFPVLLQAQTECTLESRQRLDSALNMLSQQDHSQKSMNDLTIEIGTWFLNTPYVEKTLELPGEEKLVVNLMGLDCTTYLETVVSLARTAKAGEFTFESYTQELEKIRYRHGVNDGYSSRLHYFSDWIYQNEEKGILKDISKEIGGSVYENNPSFMTSNPKFYPQLSNPDYINQLKETESEIKTRSYYFLPKTEIRTHENKIKSGDFIAITTSMTNLDIVHVGFAIEKEGRIHLLHASSGSKKVEISEKPLSDYLMANKSQSGIMVSRLVALAN</sequence>
<proteinExistence type="predicted"/>
<comment type="caution">
    <text evidence="1">The sequence shown here is derived from an EMBL/GenBank/DDBJ whole genome shotgun (WGS) entry which is preliminary data.</text>
</comment>
<dbReference type="InterPro" id="IPR010846">
    <property type="entry name" value="AmiA-like"/>
</dbReference>
<dbReference type="EMBL" id="JANSUY010000001">
    <property type="protein sequence ID" value="MCR9013570.1"/>
    <property type="molecule type" value="Genomic_DNA"/>
</dbReference>
<evidence type="ECO:0000313" key="1">
    <source>
        <dbReference type="EMBL" id="MCR9013570.1"/>
    </source>
</evidence>
<reference evidence="1" key="1">
    <citation type="submission" date="2022-08" db="EMBL/GenBank/DDBJ databases">
        <authorList>
            <person name="Zhang D."/>
        </authorList>
    </citation>
    <scope>NUCLEOTIDE SEQUENCE</scope>
    <source>
        <strain evidence="1">XJ19-11</strain>
    </source>
</reference>
<keyword evidence="2" id="KW-1185">Reference proteome</keyword>
<protein>
    <submittedName>
        <fullName evidence="1">DUF1460 domain-containing protein</fullName>
    </submittedName>
</protein>
<dbReference type="Gene3D" id="1.10.3670.10">
    <property type="entry name" value="Putative xylanase like domain"/>
    <property type="match status" value="1"/>
</dbReference>
<evidence type="ECO:0000313" key="2">
    <source>
        <dbReference type="Proteomes" id="UP001142175"/>
    </source>
</evidence>